<evidence type="ECO:0000256" key="3">
    <source>
        <dbReference type="ARBA" id="ARBA00022448"/>
    </source>
</evidence>
<dbReference type="PANTHER" id="PTHR10283">
    <property type="entry name" value="SOLUTE CARRIER FAMILY 13 MEMBER"/>
    <property type="match status" value="1"/>
</dbReference>
<evidence type="ECO:0000256" key="4">
    <source>
        <dbReference type="ARBA" id="ARBA00022692"/>
    </source>
</evidence>
<dbReference type="InterPro" id="IPR031312">
    <property type="entry name" value="Na/sul_symport_CS"/>
</dbReference>
<accession>A0A212FAN4</accession>
<dbReference type="GO" id="GO:0015137">
    <property type="term" value="F:citrate transmembrane transporter activity"/>
    <property type="evidence" value="ECO:0007669"/>
    <property type="project" value="TreeGrafter"/>
</dbReference>
<feature type="transmembrane region" description="Helical" evidence="8">
    <location>
        <begin position="490"/>
        <end position="519"/>
    </location>
</feature>
<feature type="transmembrane region" description="Helical" evidence="8">
    <location>
        <begin position="531"/>
        <end position="550"/>
    </location>
</feature>
<organism evidence="9 10">
    <name type="scientific">Danaus plexippus plexippus</name>
    <dbReference type="NCBI Taxonomy" id="278856"/>
    <lineage>
        <taxon>Eukaryota</taxon>
        <taxon>Metazoa</taxon>
        <taxon>Ecdysozoa</taxon>
        <taxon>Arthropoda</taxon>
        <taxon>Hexapoda</taxon>
        <taxon>Insecta</taxon>
        <taxon>Pterygota</taxon>
        <taxon>Neoptera</taxon>
        <taxon>Endopterygota</taxon>
        <taxon>Lepidoptera</taxon>
        <taxon>Glossata</taxon>
        <taxon>Ditrysia</taxon>
        <taxon>Papilionoidea</taxon>
        <taxon>Nymphalidae</taxon>
        <taxon>Danainae</taxon>
        <taxon>Danaini</taxon>
        <taxon>Danaina</taxon>
        <taxon>Danaus</taxon>
        <taxon>Danaus</taxon>
    </lineage>
</organism>
<dbReference type="EMBL" id="AGBW02009440">
    <property type="protein sequence ID" value="OWR50804.1"/>
    <property type="molecule type" value="Genomic_DNA"/>
</dbReference>
<feature type="transmembrane region" description="Helical" evidence="8">
    <location>
        <begin position="115"/>
        <end position="134"/>
    </location>
</feature>
<dbReference type="eggNOG" id="KOG1281">
    <property type="taxonomic scope" value="Eukaryota"/>
</dbReference>
<feature type="transmembrane region" description="Helical" evidence="8">
    <location>
        <begin position="374"/>
        <end position="393"/>
    </location>
</feature>
<dbReference type="InterPro" id="IPR001898">
    <property type="entry name" value="SLC13A/DASS"/>
</dbReference>
<evidence type="ECO:0000256" key="7">
    <source>
        <dbReference type="SAM" id="MobiDB-lite"/>
    </source>
</evidence>
<feature type="transmembrane region" description="Helical" evidence="8">
    <location>
        <begin position="322"/>
        <end position="344"/>
    </location>
</feature>
<evidence type="ECO:0000256" key="5">
    <source>
        <dbReference type="ARBA" id="ARBA00022989"/>
    </source>
</evidence>
<dbReference type="InParanoid" id="A0A212FAN4"/>
<keyword evidence="5 8" id="KW-1133">Transmembrane helix</keyword>
<dbReference type="AlphaFoldDB" id="A0A212FAN4"/>
<evidence type="ECO:0000313" key="10">
    <source>
        <dbReference type="Proteomes" id="UP000007151"/>
    </source>
</evidence>
<gene>
    <name evidence="9" type="ORF">KGM_203617</name>
</gene>
<dbReference type="Pfam" id="PF00939">
    <property type="entry name" value="Na_sulph_symp"/>
    <property type="match status" value="2"/>
</dbReference>
<evidence type="ECO:0000256" key="8">
    <source>
        <dbReference type="SAM" id="Phobius"/>
    </source>
</evidence>
<feature type="transmembrane region" description="Helical" evidence="8">
    <location>
        <begin position="80"/>
        <end position="103"/>
    </location>
</feature>
<protein>
    <submittedName>
        <fullName evidence="9">I'm not dead yet</fullName>
    </submittedName>
</protein>
<proteinExistence type="inferred from homology"/>
<comment type="subcellular location">
    <subcellularLocation>
        <location evidence="1">Membrane</location>
        <topology evidence="1">Multi-pass membrane protein</topology>
    </subcellularLocation>
</comment>
<keyword evidence="10" id="KW-1185">Reference proteome</keyword>
<feature type="transmembrane region" description="Helical" evidence="8">
    <location>
        <begin position="219"/>
        <end position="244"/>
    </location>
</feature>
<dbReference type="PROSITE" id="PS01271">
    <property type="entry name" value="NA_SULFATE"/>
    <property type="match status" value="1"/>
</dbReference>
<evidence type="ECO:0000256" key="2">
    <source>
        <dbReference type="ARBA" id="ARBA00006772"/>
    </source>
</evidence>
<keyword evidence="3" id="KW-0813">Transport</keyword>
<feature type="region of interest" description="Disordered" evidence="7">
    <location>
        <begin position="1"/>
        <end position="23"/>
    </location>
</feature>
<evidence type="ECO:0000256" key="6">
    <source>
        <dbReference type="ARBA" id="ARBA00023136"/>
    </source>
</evidence>
<comment type="similarity">
    <text evidence="2">Belongs to the SLC13A/DASS transporter (TC 2.A.47) family. NADC subfamily.</text>
</comment>
<sequence length="600" mass="67324">MAEYASDPDNISENIGRNEEEDQFSPDDELLTIKKKFIYYFCFHWRGLICTFLPIILIPIQLSFPPKGYEMCAYTLELMAIFWVTECIPLAVTSFLPVVIFPLTGIMSTAETCACYMNDSIMMFLASMWLAYAIEQSGLHIRLAHHVIRCVGYSHYKLLFSMSFTTMFVSIWITNTAATTMMVPINFAILKVFEDQNLLQIYDEGSHGEKVASDIATCYFCAATLSASIGGIGSLVGTATNLVFKELFTRLYPDAPEYLSFPKFSAFTIPFMVIMELFCYLYLIIVYFGYLRPKSKAARNAEITESGMEAAKQAVEEKIKEIGSVTTWEIFVLILFTGAILLFFSRSPQIFVGWGDAISNYFGIEDVKFVRDSAAAIFVVFLMLLIPSSLKFYDNFRAKASKCPIFGEYCELKRNVLPTYDDVVKHYEWTRHIMKTSKKEPRFSEIADKIVPEIESGGFALSKAAKSDYTDLNGKIGNILKNFKYLPNPLVLLLIIIVTVFITNFASNVAVCNVIVPIAMQLAREINRSPLWYNLAAGLSSSYAFCVPVGTPGNLIVQGAANIPSSKMIKAGIGVTFSSIFVTWLAVCFWAPIIWPDLST</sequence>
<evidence type="ECO:0000256" key="1">
    <source>
        <dbReference type="ARBA" id="ARBA00004141"/>
    </source>
</evidence>
<comment type="caution">
    <text evidence="9">The sequence shown here is derived from an EMBL/GenBank/DDBJ whole genome shotgun (WGS) entry which is preliminary data.</text>
</comment>
<keyword evidence="6 8" id="KW-0472">Membrane</keyword>
<dbReference type="PANTHER" id="PTHR10283:SF82">
    <property type="entry name" value="SOLUTE CARRIER FAMILY 13 MEMBER 2"/>
    <property type="match status" value="1"/>
</dbReference>
<dbReference type="GO" id="GO:0005886">
    <property type="term" value="C:plasma membrane"/>
    <property type="evidence" value="ECO:0007669"/>
    <property type="project" value="TreeGrafter"/>
</dbReference>
<dbReference type="GO" id="GO:0015141">
    <property type="term" value="F:succinate transmembrane transporter activity"/>
    <property type="evidence" value="ECO:0007669"/>
    <property type="project" value="TreeGrafter"/>
</dbReference>
<feature type="transmembrane region" description="Helical" evidence="8">
    <location>
        <begin position="37"/>
        <end position="60"/>
    </location>
</feature>
<feature type="transmembrane region" description="Helical" evidence="8">
    <location>
        <begin position="571"/>
        <end position="595"/>
    </location>
</feature>
<reference evidence="9 10" key="1">
    <citation type="journal article" date="2011" name="Cell">
        <title>The monarch butterfly genome yields insights into long-distance migration.</title>
        <authorList>
            <person name="Zhan S."/>
            <person name="Merlin C."/>
            <person name="Boore J.L."/>
            <person name="Reppert S.M."/>
        </authorList>
    </citation>
    <scope>NUCLEOTIDE SEQUENCE [LARGE SCALE GENOMIC DNA]</scope>
    <source>
        <strain evidence="9">F-2</strain>
    </source>
</reference>
<dbReference type="KEGG" id="dpl:KGM_203617"/>
<dbReference type="Proteomes" id="UP000007151">
    <property type="component" value="Unassembled WGS sequence"/>
</dbReference>
<feature type="transmembrane region" description="Helical" evidence="8">
    <location>
        <begin position="264"/>
        <end position="290"/>
    </location>
</feature>
<name>A0A212FAN4_DANPL</name>
<dbReference type="STRING" id="278856.A0A212FAN4"/>
<keyword evidence="4 8" id="KW-0812">Transmembrane</keyword>
<evidence type="ECO:0000313" key="9">
    <source>
        <dbReference type="EMBL" id="OWR50804.1"/>
    </source>
</evidence>